<dbReference type="VEuPathDB" id="FungiDB:H257_09231"/>
<evidence type="ECO:0000256" key="2">
    <source>
        <dbReference type="SAM" id="MobiDB-lite"/>
    </source>
</evidence>
<dbReference type="GO" id="GO:0045048">
    <property type="term" value="P:protein insertion into ER membrane"/>
    <property type="evidence" value="ECO:0007669"/>
    <property type="project" value="InterPro"/>
</dbReference>
<dbReference type="InterPro" id="IPR011990">
    <property type="entry name" value="TPR-like_helical_dom_sf"/>
</dbReference>
<dbReference type="Proteomes" id="UP000284702">
    <property type="component" value="Unassembled WGS sequence"/>
</dbReference>
<evidence type="ECO:0000313" key="3">
    <source>
        <dbReference type="EMBL" id="RQM23701.1"/>
    </source>
</evidence>
<name>A0A425D3I1_APHAT</name>
<reference evidence="3" key="1">
    <citation type="submission" date="2018-07" db="EMBL/GenBank/DDBJ databases">
        <title>Annotation of Aphanomyces astaci genome assembly.</title>
        <authorList>
            <person name="Studholme D.J."/>
        </authorList>
    </citation>
    <scope>NUCLEOTIDE SEQUENCE [LARGE SCALE GENOMIC DNA]</scope>
    <source>
        <strain evidence="3">Pc</strain>
    </source>
</reference>
<dbReference type="Pfam" id="PF04190">
    <property type="entry name" value="GET4"/>
    <property type="match status" value="1"/>
</dbReference>
<dbReference type="InterPro" id="IPR007317">
    <property type="entry name" value="GET4"/>
</dbReference>
<dbReference type="EMBL" id="MZMZ02002893">
    <property type="protein sequence ID" value="RQM23701.1"/>
    <property type="molecule type" value="Genomic_DNA"/>
</dbReference>
<protein>
    <submittedName>
        <fullName evidence="3">Uncharacterized protein</fullName>
    </submittedName>
</protein>
<dbReference type="PANTHER" id="PTHR12875:SF0">
    <property type="entry name" value="GOLGI TO ER TRAFFIC PROTEIN 4 HOMOLOG"/>
    <property type="match status" value="1"/>
</dbReference>
<dbReference type="Gene3D" id="1.25.40.10">
    <property type="entry name" value="Tetratricopeptide repeat domain"/>
    <property type="match status" value="1"/>
</dbReference>
<dbReference type="GO" id="GO:0005829">
    <property type="term" value="C:cytosol"/>
    <property type="evidence" value="ECO:0007669"/>
    <property type="project" value="TreeGrafter"/>
</dbReference>
<dbReference type="PANTHER" id="PTHR12875">
    <property type="entry name" value="GOLGI TO ER TRAFFIC PROTEIN 4 HOMOLOG"/>
    <property type="match status" value="1"/>
</dbReference>
<comment type="caution">
    <text evidence="3">The sequence shown here is derived from an EMBL/GenBank/DDBJ whole genome shotgun (WGS) entry which is preliminary data.</text>
</comment>
<sequence length="477" mass="52467">MVRPIKSTRGAASVADKLEERLKQGDYYGALQMYKTLYSRYAAAGDHLRAIDLAHTAAVQLANHDQWTASREMGCLMLDLYVANKFPVDDGNKSRIKAISDAFHNACPKEEAEFLKNAVKWSKTIGTRQRGDPELQLWLARVYTHEKDFTNANNHYLHAESPLEFAAVLVQHANEGYASEADLFVVRARDALPLFQLLQERGKAPDAAALQASKTQSIAPKKQIDVKKKKPRSPGKSKTAPLTAATTQPAIATGEASSSAMDPHVRDIAIYVAAAAAVLMGAAGYKNYIEDHSLENDIFSQAKYFATRNKAVIDLTGLPTDIQKLVDPIAADDATEVHGTIVLGGVKCVPLDEHGKHVFTTFDLIQSNERLSLLVDNPRAPKTPEEEAEIKAQRQGELKELGSNLVLPVCTPIKQTNKNIYHGSITEHFAAFESKVAGPKVQALRAKTADAPWQFNQLSLDIQGRAKRVNLLDQERK</sequence>
<proteinExistence type="inferred from homology"/>
<evidence type="ECO:0000313" key="4">
    <source>
        <dbReference type="Proteomes" id="UP000284702"/>
    </source>
</evidence>
<dbReference type="VEuPathDB" id="FungiDB:H257_09233"/>
<gene>
    <name evidence="3" type="ORF">B5M09_003075</name>
</gene>
<accession>A0A425D3I1</accession>
<feature type="compositionally biased region" description="Low complexity" evidence="2">
    <location>
        <begin position="236"/>
        <end position="249"/>
    </location>
</feature>
<dbReference type="AlphaFoldDB" id="A0A425D3I1"/>
<evidence type="ECO:0000256" key="1">
    <source>
        <dbReference type="ARBA" id="ARBA00005351"/>
    </source>
</evidence>
<organism evidence="3 4">
    <name type="scientific">Aphanomyces astaci</name>
    <name type="common">Crayfish plague agent</name>
    <dbReference type="NCBI Taxonomy" id="112090"/>
    <lineage>
        <taxon>Eukaryota</taxon>
        <taxon>Sar</taxon>
        <taxon>Stramenopiles</taxon>
        <taxon>Oomycota</taxon>
        <taxon>Saprolegniomycetes</taxon>
        <taxon>Saprolegniales</taxon>
        <taxon>Verrucalvaceae</taxon>
        <taxon>Aphanomyces</taxon>
    </lineage>
</organism>
<comment type="similarity">
    <text evidence="1">Belongs to the GET4 family.</text>
</comment>
<feature type="region of interest" description="Disordered" evidence="2">
    <location>
        <begin position="208"/>
        <end position="249"/>
    </location>
</feature>
<keyword evidence="4" id="KW-1185">Reference proteome</keyword>